<proteinExistence type="predicted"/>
<sequence>MALHRVDVEVLDVAAFALLGVAHDVVGDQHHRVPRPDAAHHAFGAGFLVVEVVGEVPLFRQVFAQQPAGVDVQRFRAFGVLAGDVGQDADAAGEDGFEHEAVVVALVGLAFVAGLEGLAHVGVLLGQAEFGRHAGAGAAAGAENVEIQPRLVGLDAAGVHQVGVDQRPVGVGEAQRVLVENDLGQVLAQNGRVAGAAAWTSARSMIFSLL</sequence>
<protein>
    <submittedName>
        <fullName evidence="1">Uncharacterized protein</fullName>
    </submittedName>
</protein>
<reference evidence="1 2" key="1">
    <citation type="submission" date="2018-12" db="EMBL/GenBank/DDBJ databases">
        <authorList>
            <consortium name="Pathogen Informatics"/>
        </authorList>
    </citation>
    <scope>NUCLEOTIDE SEQUENCE [LARGE SCALE GENOMIC DNA]</scope>
    <source>
        <strain evidence="1 2">NCTC9695</strain>
    </source>
</reference>
<dbReference type="Proteomes" id="UP000275777">
    <property type="component" value="Chromosome"/>
</dbReference>
<gene>
    <name evidence="1" type="ORF">NCTC9695_05600</name>
</gene>
<evidence type="ECO:0000313" key="2">
    <source>
        <dbReference type="Proteomes" id="UP000275777"/>
    </source>
</evidence>
<dbReference type="AlphaFoldDB" id="A0A447TJQ0"/>
<name>A0A447TJQ0_CHRVL</name>
<dbReference type="EMBL" id="LR134182">
    <property type="protein sequence ID" value="VEB45095.1"/>
    <property type="molecule type" value="Genomic_DNA"/>
</dbReference>
<accession>A0A447TJQ0</accession>
<evidence type="ECO:0000313" key="1">
    <source>
        <dbReference type="EMBL" id="VEB45095.1"/>
    </source>
</evidence>
<organism evidence="1 2">
    <name type="scientific">Chromobacterium violaceum</name>
    <dbReference type="NCBI Taxonomy" id="536"/>
    <lineage>
        <taxon>Bacteria</taxon>
        <taxon>Pseudomonadati</taxon>
        <taxon>Pseudomonadota</taxon>
        <taxon>Betaproteobacteria</taxon>
        <taxon>Neisseriales</taxon>
        <taxon>Chromobacteriaceae</taxon>
        <taxon>Chromobacterium</taxon>
    </lineage>
</organism>